<feature type="domain" description="N-(5'phosphoribosyl) anthranilate isomerase (PRAI)" evidence="10">
    <location>
        <begin position="19"/>
        <end position="230"/>
    </location>
</feature>
<dbReference type="EC" id="5.3.1.24" evidence="3 9"/>
<protein>
    <recommendedName>
        <fullName evidence="4 9">N-(5'-phosphoribosyl)anthranilate isomerase</fullName>
        <shortName evidence="9">PRAI</shortName>
        <ecNumber evidence="3 9">5.3.1.24</ecNumber>
    </recommendedName>
</protein>
<evidence type="ECO:0000256" key="9">
    <source>
        <dbReference type="HAMAP-Rule" id="MF_00135"/>
    </source>
</evidence>
<comment type="similarity">
    <text evidence="9">Belongs to the TrpF family.</text>
</comment>
<proteinExistence type="inferred from homology"/>
<dbReference type="SUPFAM" id="SSF51366">
    <property type="entry name" value="Ribulose-phoshate binding barrel"/>
    <property type="match status" value="1"/>
</dbReference>
<comment type="pathway">
    <text evidence="2 9">Amino-acid biosynthesis; L-tryptophan biosynthesis; L-tryptophan from chorismate: step 3/5.</text>
</comment>
<accession>A0ABS5CF49</accession>
<name>A0ABS5CF49_9BACL</name>
<evidence type="ECO:0000256" key="1">
    <source>
        <dbReference type="ARBA" id="ARBA00001164"/>
    </source>
</evidence>
<organism evidence="11 12">
    <name type="scientific">Paenibacillus lignilyticus</name>
    <dbReference type="NCBI Taxonomy" id="1172615"/>
    <lineage>
        <taxon>Bacteria</taxon>
        <taxon>Bacillati</taxon>
        <taxon>Bacillota</taxon>
        <taxon>Bacilli</taxon>
        <taxon>Bacillales</taxon>
        <taxon>Paenibacillaceae</taxon>
        <taxon>Paenibacillus</taxon>
    </lineage>
</organism>
<evidence type="ECO:0000256" key="3">
    <source>
        <dbReference type="ARBA" id="ARBA00012572"/>
    </source>
</evidence>
<evidence type="ECO:0000313" key="12">
    <source>
        <dbReference type="Proteomes" id="UP000673394"/>
    </source>
</evidence>
<evidence type="ECO:0000256" key="4">
    <source>
        <dbReference type="ARBA" id="ARBA00022272"/>
    </source>
</evidence>
<comment type="catalytic activity">
    <reaction evidence="1 9">
        <text>N-(5-phospho-beta-D-ribosyl)anthranilate = 1-(2-carboxyphenylamino)-1-deoxy-D-ribulose 5-phosphate</text>
        <dbReference type="Rhea" id="RHEA:21540"/>
        <dbReference type="ChEBI" id="CHEBI:18277"/>
        <dbReference type="ChEBI" id="CHEBI:58613"/>
        <dbReference type="EC" id="5.3.1.24"/>
    </reaction>
</comment>
<dbReference type="HAMAP" id="MF_00135">
    <property type="entry name" value="PRAI"/>
    <property type="match status" value="1"/>
</dbReference>
<dbReference type="InterPro" id="IPR044643">
    <property type="entry name" value="TrpF_fam"/>
</dbReference>
<comment type="caution">
    <text evidence="11">The sequence shown here is derived from an EMBL/GenBank/DDBJ whole genome shotgun (WGS) entry which is preliminary data.</text>
</comment>
<dbReference type="Pfam" id="PF00697">
    <property type="entry name" value="PRAI"/>
    <property type="match status" value="1"/>
</dbReference>
<keyword evidence="8 9" id="KW-0413">Isomerase</keyword>
<dbReference type="CDD" id="cd00405">
    <property type="entry name" value="PRAI"/>
    <property type="match status" value="1"/>
</dbReference>
<dbReference type="RefSeq" id="WP_210659815.1">
    <property type="nucleotide sequence ID" value="NZ_JAGKSP010000006.1"/>
</dbReference>
<dbReference type="Gene3D" id="3.20.20.70">
    <property type="entry name" value="Aldolase class I"/>
    <property type="match status" value="1"/>
</dbReference>
<evidence type="ECO:0000313" key="11">
    <source>
        <dbReference type="EMBL" id="MBP3964481.1"/>
    </source>
</evidence>
<keyword evidence="7 9" id="KW-0057">Aromatic amino acid biosynthesis</keyword>
<dbReference type="GO" id="GO:0016853">
    <property type="term" value="F:isomerase activity"/>
    <property type="evidence" value="ECO:0007669"/>
    <property type="project" value="UniProtKB-KW"/>
</dbReference>
<keyword evidence="5 9" id="KW-0028">Amino-acid biosynthesis</keyword>
<dbReference type="Proteomes" id="UP000673394">
    <property type="component" value="Unassembled WGS sequence"/>
</dbReference>
<dbReference type="InterPro" id="IPR013785">
    <property type="entry name" value="Aldolase_TIM"/>
</dbReference>
<dbReference type="PANTHER" id="PTHR42894:SF1">
    <property type="entry name" value="N-(5'-PHOSPHORIBOSYL)ANTHRANILATE ISOMERASE"/>
    <property type="match status" value="1"/>
</dbReference>
<evidence type="ECO:0000256" key="6">
    <source>
        <dbReference type="ARBA" id="ARBA00022822"/>
    </source>
</evidence>
<dbReference type="InterPro" id="IPR001240">
    <property type="entry name" value="PRAI_dom"/>
</dbReference>
<keyword evidence="6 9" id="KW-0822">Tryptophan biosynthesis</keyword>
<gene>
    <name evidence="9" type="primary">trpF</name>
    <name evidence="11" type="ORF">I8J30_17325</name>
</gene>
<reference evidence="11 12" key="1">
    <citation type="submission" date="2021-04" db="EMBL/GenBank/DDBJ databases">
        <title>Paenibacillus sp. DLE-14 whole genome sequence.</title>
        <authorList>
            <person name="Ham Y.J."/>
        </authorList>
    </citation>
    <scope>NUCLEOTIDE SEQUENCE [LARGE SCALE GENOMIC DNA]</scope>
    <source>
        <strain evidence="11 12">DLE-14</strain>
    </source>
</reference>
<evidence type="ECO:0000259" key="10">
    <source>
        <dbReference type="Pfam" id="PF00697"/>
    </source>
</evidence>
<evidence type="ECO:0000256" key="7">
    <source>
        <dbReference type="ARBA" id="ARBA00023141"/>
    </source>
</evidence>
<keyword evidence="12" id="KW-1185">Reference proteome</keyword>
<sequence>MSAAGTKQDDRGKFNPIRIKICGLRDAATIRAMNGLAFDEMGFIFAPSKRQVSPELARTLIEEARKLRLPEDKAPLTVGVFVNPSLQELQSVLAVAPLDVVQLHGDESPQFCAQVRETLNAQVWKVFSVKDSQGDDAGGASRLEGYAGVVDGFLIDTAGGGTGQTFAWHVIDRYMEAASDMGVPLYVAGGLHPDNVVDLVSQYAPSGVDVSSGVETDGLKDIQKIRLFVERVRSV</sequence>
<evidence type="ECO:0000256" key="8">
    <source>
        <dbReference type="ARBA" id="ARBA00023235"/>
    </source>
</evidence>
<dbReference type="PANTHER" id="PTHR42894">
    <property type="entry name" value="N-(5'-PHOSPHORIBOSYL)ANTHRANILATE ISOMERASE"/>
    <property type="match status" value="1"/>
</dbReference>
<evidence type="ECO:0000256" key="5">
    <source>
        <dbReference type="ARBA" id="ARBA00022605"/>
    </source>
</evidence>
<evidence type="ECO:0000256" key="2">
    <source>
        <dbReference type="ARBA" id="ARBA00004664"/>
    </source>
</evidence>
<dbReference type="EMBL" id="JAGKSP010000006">
    <property type="protein sequence ID" value="MBP3964481.1"/>
    <property type="molecule type" value="Genomic_DNA"/>
</dbReference>
<dbReference type="InterPro" id="IPR011060">
    <property type="entry name" value="RibuloseP-bd_barrel"/>
</dbReference>